<reference evidence="2 3" key="1">
    <citation type="submission" date="2011-09" db="EMBL/GenBank/DDBJ databases">
        <title>The Genome Sequence of Plasmodium vivax North Korean.</title>
        <authorList>
            <consortium name="The Broad Institute Genome Sequencing Platform"/>
            <consortium name="The Broad Institute Genome Sequencing Center for Infectious Disease"/>
            <person name="Neafsey D."/>
            <person name="Carlton J."/>
            <person name="Barnwell J."/>
            <person name="Collins W."/>
            <person name="Escalante A."/>
            <person name="Mullikin J."/>
            <person name="Saul A."/>
            <person name="Guigo R."/>
            <person name="Camara F."/>
            <person name="Young S.K."/>
            <person name="Zeng Q."/>
            <person name="Gargeya S."/>
            <person name="Fitzgerald M."/>
            <person name="Haas B."/>
            <person name="Abouelleil A."/>
            <person name="Alvarado L."/>
            <person name="Arachchi H.M."/>
            <person name="Berlin A."/>
            <person name="Brown A."/>
            <person name="Chapman S.B."/>
            <person name="Chen Z."/>
            <person name="Dunbar C."/>
            <person name="Freedman E."/>
            <person name="Gearin G."/>
            <person name="Gellesch M."/>
            <person name="Goldberg J."/>
            <person name="Griggs A."/>
            <person name="Gujja S."/>
            <person name="Heiman D."/>
            <person name="Howarth C."/>
            <person name="Larson L."/>
            <person name="Lui A."/>
            <person name="MacDonald P.J.P."/>
            <person name="Montmayeur A."/>
            <person name="Murphy C."/>
            <person name="Neiman D."/>
            <person name="Pearson M."/>
            <person name="Priest M."/>
            <person name="Roberts A."/>
            <person name="Saif S."/>
            <person name="Shea T."/>
            <person name="Shenoy N."/>
            <person name="Sisk P."/>
            <person name="Stolte C."/>
            <person name="Sykes S."/>
            <person name="Wortman J."/>
            <person name="Nusbaum C."/>
            <person name="Birren B."/>
        </authorList>
    </citation>
    <scope>NUCLEOTIDE SEQUENCE [LARGE SCALE GENOMIC DNA]</scope>
    <source>
        <strain evidence="2 3">North Korean</strain>
    </source>
</reference>
<keyword evidence="1" id="KW-0472">Membrane</keyword>
<dbReference type="Proteomes" id="UP000053239">
    <property type="component" value="Unassembled WGS sequence"/>
</dbReference>
<evidence type="ECO:0008006" key="4">
    <source>
        <dbReference type="Google" id="ProtNLM"/>
    </source>
</evidence>
<feature type="transmembrane region" description="Helical" evidence="1">
    <location>
        <begin position="176"/>
        <end position="201"/>
    </location>
</feature>
<dbReference type="AlphaFoldDB" id="A0A0J9WEL8"/>
<dbReference type="EMBL" id="KQ235301">
    <property type="protein sequence ID" value="KNA00884.1"/>
    <property type="molecule type" value="Genomic_DNA"/>
</dbReference>
<gene>
    <name evidence="2" type="ORF">PVNG_06134</name>
</gene>
<sequence>MSFVFFNRLLAKHEIQELRSHTQKNFLSNNIMNKNVKNILGHTSTYGKLNKRRKNDLNSYMKGYKRRYSKKSGLGKIDCYCENKVFDKIDDIDKLLEKIQKDKNLLKKKLLHKFGIHCILFSLIPLIWLIIPLVHHGYFENTFTCYADCDKGSHKTGNQHKDNYHQAPINGSTWTAIYIVNLVLYCVTAIIVLSIIIYIFIKYIKYQRLKACRSKMSIKEYCKFCKSIFI</sequence>
<dbReference type="Pfam" id="PF12420">
    <property type="entry name" value="DUF3671"/>
    <property type="match status" value="1"/>
</dbReference>
<organism evidence="2 3">
    <name type="scientific">Plasmodium vivax North Korean</name>
    <dbReference type="NCBI Taxonomy" id="1035514"/>
    <lineage>
        <taxon>Eukaryota</taxon>
        <taxon>Sar</taxon>
        <taxon>Alveolata</taxon>
        <taxon>Apicomplexa</taxon>
        <taxon>Aconoidasida</taxon>
        <taxon>Haemosporida</taxon>
        <taxon>Plasmodiidae</taxon>
        <taxon>Plasmodium</taxon>
        <taxon>Plasmodium (Plasmodium)</taxon>
    </lineage>
</organism>
<accession>A0A0J9WEL8</accession>
<protein>
    <recommendedName>
        <fullName evidence="4">Variable surface protein</fullName>
    </recommendedName>
</protein>
<feature type="transmembrane region" description="Helical" evidence="1">
    <location>
        <begin position="110"/>
        <end position="131"/>
    </location>
</feature>
<evidence type="ECO:0000313" key="2">
    <source>
        <dbReference type="EMBL" id="KNA00884.1"/>
    </source>
</evidence>
<evidence type="ECO:0000256" key="1">
    <source>
        <dbReference type="SAM" id="Phobius"/>
    </source>
</evidence>
<proteinExistence type="predicted"/>
<name>A0A0J9WEL8_PLAVI</name>
<evidence type="ECO:0000313" key="3">
    <source>
        <dbReference type="Proteomes" id="UP000053239"/>
    </source>
</evidence>
<keyword evidence="1" id="KW-0812">Transmembrane</keyword>
<dbReference type="InterPro" id="IPR022139">
    <property type="entry name" value="Fam-L/Fam-M-like_plasmodium"/>
</dbReference>
<keyword evidence="1" id="KW-1133">Transmembrane helix</keyword>